<gene>
    <name evidence="6 7" type="primary">nfi</name>
    <name evidence="7" type="ORF">RM531_14290</name>
</gene>
<dbReference type="PANTHER" id="PTHR28511:SF1">
    <property type="entry name" value="ENDONUCLEASE V"/>
    <property type="match status" value="1"/>
</dbReference>
<dbReference type="Gene3D" id="3.30.2170.10">
    <property type="entry name" value="archaeoglobus fulgidus dsm 4304 superfamily"/>
    <property type="match status" value="1"/>
</dbReference>
<evidence type="ECO:0000256" key="1">
    <source>
        <dbReference type="ARBA" id="ARBA00004496"/>
    </source>
</evidence>
<dbReference type="EC" id="3.1.21.7" evidence="6"/>
<dbReference type="CDD" id="cd06559">
    <property type="entry name" value="Endonuclease_V"/>
    <property type="match status" value="1"/>
</dbReference>
<protein>
    <recommendedName>
        <fullName evidence="6">Endonuclease V</fullName>
        <ecNumber evidence="6">3.1.21.7</ecNumber>
    </recommendedName>
    <alternativeName>
        <fullName evidence="6">Deoxyinosine 3'endonuclease</fullName>
    </alternativeName>
    <alternativeName>
        <fullName evidence="6">Deoxyribonuclease V</fullName>
        <shortName evidence="6">DNase V</shortName>
    </alternativeName>
</protein>
<accession>A0ABU3BAZ8</accession>
<comment type="subcellular location">
    <subcellularLocation>
        <location evidence="1 6">Cytoplasm</location>
    </subcellularLocation>
</comment>
<sequence length="227" mass="24747">MSQAATGLSAARRWNLAPKQAIQLQRELRDQLILENQLPAIATIGGADVGFEDGGRVTRAAVAVCDASDMTLLDQQIVRQPTRFPYVPGLLSFREVPAIVEALEGLRRQPDLLLCDGHGYAHPRRMGVACHIGLATGLPTIGVGKTRLVGEHEPVPAERGSWSALRDRDEIIGAVLRTRTRVAPVYVSPGHRIDLPTAVRQVVACLHRYRLPEPIRVADRLASAGHF</sequence>
<dbReference type="InterPro" id="IPR007581">
    <property type="entry name" value="Endonuclease-V"/>
</dbReference>
<keyword evidence="6" id="KW-0227">DNA damage</keyword>
<keyword evidence="5 6" id="KW-0378">Hydrolase</keyword>
<dbReference type="RefSeq" id="WP_311660290.1">
    <property type="nucleotide sequence ID" value="NZ_JAVRHY010000018.1"/>
</dbReference>
<evidence type="ECO:0000313" key="8">
    <source>
        <dbReference type="Proteomes" id="UP001259982"/>
    </source>
</evidence>
<keyword evidence="3 6" id="KW-0540">Nuclease</keyword>
<evidence type="ECO:0000256" key="3">
    <source>
        <dbReference type="ARBA" id="ARBA00022722"/>
    </source>
</evidence>
<dbReference type="HAMAP" id="MF_00801">
    <property type="entry name" value="Endonuclease_5"/>
    <property type="match status" value="1"/>
</dbReference>
<dbReference type="GO" id="GO:0043737">
    <property type="term" value="F:deoxyribonuclease V activity"/>
    <property type="evidence" value="ECO:0007669"/>
    <property type="project" value="UniProtKB-EC"/>
</dbReference>
<evidence type="ECO:0000256" key="4">
    <source>
        <dbReference type="ARBA" id="ARBA00022759"/>
    </source>
</evidence>
<keyword evidence="6" id="KW-0234">DNA repair</keyword>
<name>A0ABU3BAZ8_9GAMM</name>
<dbReference type="Pfam" id="PF04493">
    <property type="entry name" value="Endonuclease_5"/>
    <property type="match status" value="1"/>
</dbReference>
<proteinExistence type="inferred from homology"/>
<comment type="catalytic activity">
    <reaction evidence="6">
        <text>Endonucleolytic cleavage at apurinic or apyrimidinic sites to products with a 5'-phosphate.</text>
        <dbReference type="EC" id="3.1.21.7"/>
    </reaction>
</comment>
<evidence type="ECO:0000256" key="6">
    <source>
        <dbReference type="HAMAP-Rule" id="MF_00801"/>
    </source>
</evidence>
<feature type="binding site" evidence="6">
    <location>
        <position position="116"/>
    </location>
    <ligand>
        <name>Mg(2+)</name>
        <dbReference type="ChEBI" id="CHEBI:18420"/>
    </ligand>
</feature>
<comment type="function">
    <text evidence="6">DNA repair enzyme involved in the repair of deaminated bases. Selectively cleaves double-stranded DNA at the second phosphodiester bond 3' to a deoxyinosine leaving behind the intact lesion on the nicked DNA.</text>
</comment>
<comment type="cofactor">
    <cofactor evidence="6">
        <name>Mg(2+)</name>
        <dbReference type="ChEBI" id="CHEBI:18420"/>
    </cofactor>
</comment>
<evidence type="ECO:0000256" key="5">
    <source>
        <dbReference type="ARBA" id="ARBA00022801"/>
    </source>
</evidence>
<keyword evidence="4 6" id="KW-0255">Endonuclease</keyword>
<keyword evidence="2 6" id="KW-0963">Cytoplasm</keyword>
<comment type="similarity">
    <text evidence="6">Belongs to the endonuclease V family.</text>
</comment>
<keyword evidence="8" id="KW-1185">Reference proteome</keyword>
<dbReference type="NCBIfam" id="NF008629">
    <property type="entry name" value="PRK11617.1"/>
    <property type="match status" value="1"/>
</dbReference>
<dbReference type="PANTHER" id="PTHR28511">
    <property type="entry name" value="ENDONUCLEASE V"/>
    <property type="match status" value="1"/>
</dbReference>
<dbReference type="Proteomes" id="UP001259982">
    <property type="component" value="Unassembled WGS sequence"/>
</dbReference>
<feature type="site" description="Interaction with target DNA" evidence="6">
    <location>
        <position position="86"/>
    </location>
</feature>
<comment type="caution">
    <text evidence="7">The sequence shown here is derived from an EMBL/GenBank/DDBJ whole genome shotgun (WGS) entry which is preliminary data.</text>
</comment>
<organism evidence="7 8">
    <name type="scientific">Spectribacter acetivorans</name>
    <dbReference type="NCBI Taxonomy" id="3075603"/>
    <lineage>
        <taxon>Bacteria</taxon>
        <taxon>Pseudomonadati</taxon>
        <taxon>Pseudomonadota</taxon>
        <taxon>Gammaproteobacteria</taxon>
        <taxon>Salinisphaerales</taxon>
        <taxon>Salinisphaeraceae</taxon>
        <taxon>Spectribacter</taxon>
    </lineage>
</organism>
<feature type="binding site" evidence="6">
    <location>
        <position position="48"/>
    </location>
    <ligand>
        <name>Mg(2+)</name>
        <dbReference type="ChEBI" id="CHEBI:18420"/>
    </ligand>
</feature>
<reference evidence="7 8" key="1">
    <citation type="submission" date="2023-09" db="EMBL/GenBank/DDBJ databases">
        <authorList>
            <person name="Rey-Velasco X."/>
        </authorList>
    </citation>
    <scope>NUCLEOTIDE SEQUENCE [LARGE SCALE GENOMIC DNA]</scope>
    <source>
        <strain evidence="7 8">P385</strain>
    </source>
</reference>
<evidence type="ECO:0000313" key="7">
    <source>
        <dbReference type="EMBL" id="MDT0619644.1"/>
    </source>
</evidence>
<evidence type="ECO:0000256" key="2">
    <source>
        <dbReference type="ARBA" id="ARBA00022490"/>
    </source>
</evidence>
<dbReference type="EMBL" id="JAVRHY010000018">
    <property type="protein sequence ID" value="MDT0619644.1"/>
    <property type="molecule type" value="Genomic_DNA"/>
</dbReference>
<keyword evidence="6" id="KW-0479">Metal-binding</keyword>
<keyword evidence="6" id="KW-0460">Magnesium</keyword>